<keyword evidence="4" id="KW-0378">Hydrolase</keyword>
<protein>
    <submittedName>
        <fullName evidence="4">ExeM/NucH family extracellular endonuclease</fullName>
    </submittedName>
</protein>
<dbReference type="CDD" id="cd10283">
    <property type="entry name" value="MnuA_DNase1-like"/>
    <property type="match status" value="1"/>
</dbReference>
<evidence type="ECO:0000259" key="3">
    <source>
        <dbReference type="Pfam" id="PF03372"/>
    </source>
</evidence>
<feature type="chain" id="PRO_5020374556" evidence="2">
    <location>
        <begin position="47"/>
        <end position="760"/>
    </location>
</feature>
<reference evidence="4 5" key="1">
    <citation type="submission" date="2019-04" db="EMBL/GenBank/DDBJ databases">
        <title>Lewinella litorea sp. nov., isolated from a marine sand.</title>
        <authorList>
            <person name="Yoon J.-H."/>
        </authorList>
    </citation>
    <scope>NUCLEOTIDE SEQUENCE [LARGE SCALE GENOMIC DNA]</scope>
    <source>
        <strain evidence="4 5">HSMS-39</strain>
    </source>
</reference>
<dbReference type="PANTHER" id="PTHR42834:SF1">
    <property type="entry name" value="ENDONUCLEASE_EXONUCLEASE_PHOSPHATASE FAMILY PROTEIN (AFU_ORTHOLOGUE AFUA_3G09210)"/>
    <property type="match status" value="1"/>
</dbReference>
<evidence type="ECO:0000313" key="4">
    <source>
        <dbReference type="EMBL" id="THH40444.1"/>
    </source>
</evidence>
<keyword evidence="4" id="KW-0540">Nuclease</keyword>
<dbReference type="InterPro" id="IPR005135">
    <property type="entry name" value="Endo/exonuclease/phosphatase"/>
</dbReference>
<gene>
    <name evidence="4" type="ORF">E4021_06825</name>
</gene>
<dbReference type="EMBL" id="SRSF01000002">
    <property type="protein sequence ID" value="THH40444.1"/>
    <property type="molecule type" value="Genomic_DNA"/>
</dbReference>
<dbReference type="InterPro" id="IPR036691">
    <property type="entry name" value="Endo/exonu/phosph_ase_sf"/>
</dbReference>
<feature type="region of interest" description="Disordered" evidence="1">
    <location>
        <begin position="85"/>
        <end position="108"/>
    </location>
</feature>
<dbReference type="Pfam" id="PF03372">
    <property type="entry name" value="Exo_endo_phos"/>
    <property type="match status" value="1"/>
</dbReference>
<evidence type="ECO:0000256" key="1">
    <source>
        <dbReference type="SAM" id="MobiDB-lite"/>
    </source>
</evidence>
<accession>A0A4S4NKN6</accession>
<feature type="domain" description="Endonuclease/exonuclease/phosphatase" evidence="3">
    <location>
        <begin position="390"/>
        <end position="661"/>
    </location>
</feature>
<dbReference type="Gene3D" id="3.60.10.10">
    <property type="entry name" value="Endonuclease/exonuclease/phosphatase"/>
    <property type="match status" value="1"/>
</dbReference>
<dbReference type="GO" id="GO:0004519">
    <property type="term" value="F:endonuclease activity"/>
    <property type="evidence" value="ECO:0007669"/>
    <property type="project" value="UniProtKB-KW"/>
</dbReference>
<dbReference type="PANTHER" id="PTHR42834">
    <property type="entry name" value="ENDONUCLEASE/EXONUCLEASE/PHOSPHATASE FAMILY PROTEIN (AFU_ORTHOLOGUE AFUA_3G09210)"/>
    <property type="match status" value="1"/>
</dbReference>
<dbReference type="SUPFAM" id="SSF56219">
    <property type="entry name" value="DNase I-like"/>
    <property type="match status" value="1"/>
</dbReference>
<dbReference type="OrthoDB" id="9800417at2"/>
<evidence type="ECO:0000313" key="5">
    <source>
        <dbReference type="Proteomes" id="UP000308528"/>
    </source>
</evidence>
<dbReference type="CDD" id="cd04486">
    <property type="entry name" value="YhcR_OBF_like"/>
    <property type="match status" value="1"/>
</dbReference>
<dbReference type="InterPro" id="IPR047971">
    <property type="entry name" value="ExeM-like"/>
</dbReference>
<comment type="caution">
    <text evidence="4">The sequence shown here is derived from an EMBL/GenBank/DDBJ whole genome shotgun (WGS) entry which is preliminary data.</text>
</comment>
<keyword evidence="2" id="KW-0732">Signal</keyword>
<organism evidence="4 5">
    <name type="scientific">Neolewinella litorea</name>
    <dbReference type="NCBI Taxonomy" id="2562452"/>
    <lineage>
        <taxon>Bacteria</taxon>
        <taxon>Pseudomonadati</taxon>
        <taxon>Bacteroidota</taxon>
        <taxon>Saprospiria</taxon>
        <taxon>Saprospirales</taxon>
        <taxon>Lewinellaceae</taxon>
        <taxon>Neolewinella</taxon>
    </lineage>
</organism>
<dbReference type="Proteomes" id="UP000308528">
    <property type="component" value="Unassembled WGS sequence"/>
</dbReference>
<sequence length="760" mass="80754">MSFRLFNWVRCRQLQKALPLRAKSTRRAVKPFYLALALLLSLPFQAQDRGPGDDRVFGPATGETVIRIDLSVLDDAVQEVRKTGLRPRPTDADTAVQSRAGSVPSPDTVAIHTVQGSGATSPLTGTKVTVQGIVTGDFQDGLRGFYLQEEDEDADVDTLTSEGIFVFAGSPDVEVGDRVTVTAEVEEYFGQTQLRGADAGATITVESQGLRLPQSTPLTLPRTGPALEALEGMRVDLNNVVMTRVDNLDRFGEVEVTSGERLAQFTECNLPDSVAYRAYLDSLANDVLVVDDGRGGTNLSPVRLPDGSTLTTATGLRAGQTIEGLTGILGYGFDRYRLQPTEYGTVTLSGNPRPTAAPEVGGEIRVVSANVLNYFTTLQQRGADTESELLRQEAKIVAALCTLDADILGLIEIENNDNVALRRLVDALNASCDRQYDLVRSPDTGDDDITVALVYRGDRLTESGTAAALSTPESLFRGRGSNRVPLAQTFRVIDSASSNLDREVTVVVNHFKSKGSACGSGDDDANGAGNCNGTRTAAARAIVDWLATYPTGVQEDNILVVGDLNSYRLEAPIEVFRAAGYVNTRTTDNDQFPCGGGPPSYVFGGQWGSLDYALASPSLAAHVTGATAWTVNAPEPDVLDYNQEGAGNALYAPDFYRFSDHDPIVVGLDLSAEANGIAPSGTASASVTLQRIDVATYVLEGITRPGSYLLTNSAGQLMASGSAPAGGTARVSVAGFPTGVYFLVLRQEGSEALTFKVIVP</sequence>
<name>A0A4S4NKN6_9BACT</name>
<keyword evidence="4" id="KW-0255">Endonuclease</keyword>
<feature type="signal peptide" evidence="2">
    <location>
        <begin position="1"/>
        <end position="46"/>
    </location>
</feature>
<dbReference type="AlphaFoldDB" id="A0A4S4NKN6"/>
<evidence type="ECO:0000256" key="2">
    <source>
        <dbReference type="SAM" id="SignalP"/>
    </source>
</evidence>
<dbReference type="NCBIfam" id="NF033681">
    <property type="entry name" value="ExeM_NucH_DNase"/>
    <property type="match status" value="1"/>
</dbReference>
<proteinExistence type="predicted"/>
<keyword evidence="5" id="KW-1185">Reference proteome</keyword>